<sequence length="70" mass="7612">MTIKLKPQADRGCDCGKPTGLFSKETIPDASRRPHTVAKDETGRARVQCATLLASVMDPGGPPTEYRRAR</sequence>
<keyword evidence="2" id="KW-1185">Reference proteome</keyword>
<comment type="caution">
    <text evidence="1">The sequence shown here is derived from an EMBL/GenBank/DDBJ whole genome shotgun (WGS) entry which is preliminary data.</text>
</comment>
<name>A0ABR1UQM4_9PEZI</name>
<proteinExistence type="predicted"/>
<protein>
    <recommendedName>
        <fullName evidence="3">Ferredoxin</fullName>
    </recommendedName>
</protein>
<organism evidence="1 2">
    <name type="scientific">Apiospora saccharicola</name>
    <dbReference type="NCBI Taxonomy" id="335842"/>
    <lineage>
        <taxon>Eukaryota</taxon>
        <taxon>Fungi</taxon>
        <taxon>Dikarya</taxon>
        <taxon>Ascomycota</taxon>
        <taxon>Pezizomycotina</taxon>
        <taxon>Sordariomycetes</taxon>
        <taxon>Xylariomycetidae</taxon>
        <taxon>Amphisphaeriales</taxon>
        <taxon>Apiosporaceae</taxon>
        <taxon>Apiospora</taxon>
    </lineage>
</organism>
<dbReference type="EMBL" id="JAQQWM010000006">
    <property type="protein sequence ID" value="KAK8060365.1"/>
    <property type="molecule type" value="Genomic_DNA"/>
</dbReference>
<accession>A0ABR1UQM4</accession>
<evidence type="ECO:0008006" key="3">
    <source>
        <dbReference type="Google" id="ProtNLM"/>
    </source>
</evidence>
<evidence type="ECO:0000313" key="1">
    <source>
        <dbReference type="EMBL" id="KAK8060365.1"/>
    </source>
</evidence>
<reference evidence="1 2" key="1">
    <citation type="submission" date="2023-01" db="EMBL/GenBank/DDBJ databases">
        <title>Analysis of 21 Apiospora genomes using comparative genomics revels a genus with tremendous synthesis potential of carbohydrate active enzymes and secondary metabolites.</title>
        <authorList>
            <person name="Sorensen T."/>
        </authorList>
    </citation>
    <scope>NUCLEOTIDE SEQUENCE [LARGE SCALE GENOMIC DNA]</scope>
    <source>
        <strain evidence="1 2">CBS 83171</strain>
    </source>
</reference>
<gene>
    <name evidence="1" type="ORF">PG996_010295</name>
</gene>
<dbReference type="Proteomes" id="UP001446871">
    <property type="component" value="Unassembled WGS sequence"/>
</dbReference>
<evidence type="ECO:0000313" key="2">
    <source>
        <dbReference type="Proteomes" id="UP001446871"/>
    </source>
</evidence>